<sequence length="76" mass="8518">MDSSGDLLARRYYAAVEAKKERTSKHAQSFGARPGAHSSTSSQSLTGANKECDWYLQTEAWCASRILEVDYFQQLL</sequence>
<evidence type="ECO:0000256" key="1">
    <source>
        <dbReference type="SAM" id="MobiDB-lite"/>
    </source>
</evidence>
<gene>
    <name evidence="2" type="ORF">EOD39_7092</name>
</gene>
<accession>A0A444U8H2</accession>
<name>A0A444U8H2_ACIRT</name>
<reference evidence="2 3" key="1">
    <citation type="submission" date="2019-01" db="EMBL/GenBank/DDBJ databases">
        <title>Draft Genome and Complete Hox-Cluster Characterization of the Sterlet Sturgeon (Acipenser ruthenus).</title>
        <authorList>
            <person name="Wei Q."/>
        </authorList>
    </citation>
    <scope>NUCLEOTIDE SEQUENCE [LARGE SCALE GENOMIC DNA]</scope>
    <source>
        <strain evidence="2">WHYD16114868_AA</strain>
        <tissue evidence="2">Blood</tissue>
    </source>
</reference>
<feature type="compositionally biased region" description="Polar residues" evidence="1">
    <location>
        <begin position="37"/>
        <end position="46"/>
    </location>
</feature>
<evidence type="ECO:0000313" key="2">
    <source>
        <dbReference type="EMBL" id="RXM31369.1"/>
    </source>
</evidence>
<proteinExistence type="predicted"/>
<feature type="region of interest" description="Disordered" evidence="1">
    <location>
        <begin position="20"/>
        <end position="46"/>
    </location>
</feature>
<dbReference type="EMBL" id="SCEB01215089">
    <property type="protein sequence ID" value="RXM31369.1"/>
    <property type="molecule type" value="Genomic_DNA"/>
</dbReference>
<comment type="caution">
    <text evidence="2">The sequence shown here is derived from an EMBL/GenBank/DDBJ whole genome shotgun (WGS) entry which is preliminary data.</text>
</comment>
<dbReference type="Proteomes" id="UP000289886">
    <property type="component" value="Unassembled WGS sequence"/>
</dbReference>
<evidence type="ECO:0000313" key="3">
    <source>
        <dbReference type="Proteomes" id="UP000289886"/>
    </source>
</evidence>
<dbReference type="AlphaFoldDB" id="A0A444U8H2"/>
<organism evidence="2 3">
    <name type="scientific">Acipenser ruthenus</name>
    <name type="common">Sterlet sturgeon</name>
    <dbReference type="NCBI Taxonomy" id="7906"/>
    <lineage>
        <taxon>Eukaryota</taxon>
        <taxon>Metazoa</taxon>
        <taxon>Chordata</taxon>
        <taxon>Craniata</taxon>
        <taxon>Vertebrata</taxon>
        <taxon>Euteleostomi</taxon>
        <taxon>Actinopterygii</taxon>
        <taxon>Chondrostei</taxon>
        <taxon>Acipenseriformes</taxon>
        <taxon>Acipenseridae</taxon>
        <taxon>Acipenser</taxon>
    </lineage>
</organism>
<protein>
    <submittedName>
        <fullName evidence="2">Uncharacterized protein</fullName>
    </submittedName>
</protein>
<keyword evidence="3" id="KW-1185">Reference proteome</keyword>